<dbReference type="InterPro" id="IPR001845">
    <property type="entry name" value="HTH_ArsR_DNA-bd_dom"/>
</dbReference>
<dbReference type="GO" id="GO:0003677">
    <property type="term" value="F:DNA binding"/>
    <property type="evidence" value="ECO:0007669"/>
    <property type="project" value="UniProtKB-KW"/>
</dbReference>
<keyword evidence="3" id="KW-0804">Transcription</keyword>
<name>G5JPJ8_STRCG</name>
<dbReference type="InterPro" id="IPR051081">
    <property type="entry name" value="HTH_MetalResp_TranReg"/>
</dbReference>
<proteinExistence type="predicted"/>
<accession>G5JPJ8</accession>
<evidence type="ECO:0000313" key="5">
    <source>
        <dbReference type="EMBL" id="EHI74481.1"/>
    </source>
</evidence>
<keyword evidence="6" id="KW-1185">Reference proteome</keyword>
<dbReference type="RefSeq" id="WP_004227729.1">
    <property type="nucleotide sequence ID" value="NZ_AEUV02000002.1"/>
</dbReference>
<dbReference type="GO" id="GO:0003700">
    <property type="term" value="F:DNA-binding transcription factor activity"/>
    <property type="evidence" value="ECO:0007669"/>
    <property type="project" value="InterPro"/>
</dbReference>
<dbReference type="eggNOG" id="COG0640">
    <property type="taxonomic scope" value="Bacteria"/>
</dbReference>
<dbReference type="PROSITE" id="PS50987">
    <property type="entry name" value="HTH_ARSR_2"/>
    <property type="match status" value="1"/>
</dbReference>
<organism evidence="5 6">
    <name type="scientific">Streptococcus criceti HS-6</name>
    <dbReference type="NCBI Taxonomy" id="873449"/>
    <lineage>
        <taxon>Bacteria</taxon>
        <taxon>Bacillati</taxon>
        <taxon>Bacillota</taxon>
        <taxon>Bacilli</taxon>
        <taxon>Lactobacillales</taxon>
        <taxon>Streptococcaceae</taxon>
        <taxon>Streptococcus</taxon>
    </lineage>
</organism>
<dbReference type="CDD" id="cd00090">
    <property type="entry name" value="HTH_ARSR"/>
    <property type="match status" value="1"/>
</dbReference>
<dbReference type="InterPro" id="IPR036390">
    <property type="entry name" value="WH_DNA-bd_sf"/>
</dbReference>
<gene>
    <name evidence="5" type="ORF">STRCR_0351</name>
</gene>
<evidence type="ECO:0000259" key="4">
    <source>
        <dbReference type="PROSITE" id="PS50987"/>
    </source>
</evidence>
<dbReference type="NCBIfam" id="NF033788">
    <property type="entry name" value="HTH_metalloreg"/>
    <property type="match status" value="1"/>
</dbReference>
<dbReference type="OrthoDB" id="9794330at2"/>
<dbReference type="PANTHER" id="PTHR33154">
    <property type="entry name" value="TRANSCRIPTIONAL REGULATOR, ARSR FAMILY"/>
    <property type="match status" value="1"/>
</dbReference>
<feature type="domain" description="HTH arsR-type" evidence="4">
    <location>
        <begin position="6"/>
        <end position="102"/>
    </location>
</feature>
<dbReference type="Pfam" id="PF12840">
    <property type="entry name" value="HTH_20"/>
    <property type="match status" value="1"/>
</dbReference>
<evidence type="ECO:0000256" key="2">
    <source>
        <dbReference type="ARBA" id="ARBA00023125"/>
    </source>
</evidence>
<dbReference type="Gene3D" id="1.10.10.10">
    <property type="entry name" value="Winged helix-like DNA-binding domain superfamily/Winged helix DNA-binding domain"/>
    <property type="match status" value="1"/>
</dbReference>
<dbReference type="STRING" id="873449.STRCR_0351"/>
<dbReference type="PRINTS" id="PR00778">
    <property type="entry name" value="HTHARSR"/>
</dbReference>
<dbReference type="PANTHER" id="PTHR33154:SF25">
    <property type="entry name" value="LMO0101 PROTEIN"/>
    <property type="match status" value="1"/>
</dbReference>
<reference evidence="5" key="1">
    <citation type="submission" date="2011-07" db="EMBL/GenBank/DDBJ databases">
        <authorList>
            <person name="Stanhope M.J."/>
            <person name="Durkin A.S."/>
            <person name="Hostetler J."/>
            <person name="Kim M."/>
            <person name="Radune D."/>
            <person name="Singh I."/>
            <person name="Town C.D."/>
        </authorList>
    </citation>
    <scope>NUCLEOTIDE SEQUENCE [LARGE SCALE GENOMIC DNA]</scope>
    <source>
        <strain evidence="5">HS-6</strain>
    </source>
</reference>
<dbReference type="AlphaFoldDB" id="G5JPJ8"/>
<keyword evidence="1" id="KW-0805">Transcription regulation</keyword>
<dbReference type="SUPFAM" id="SSF46785">
    <property type="entry name" value="Winged helix' DNA-binding domain"/>
    <property type="match status" value="1"/>
</dbReference>
<dbReference type="InterPro" id="IPR036388">
    <property type="entry name" value="WH-like_DNA-bd_sf"/>
</dbReference>
<dbReference type="EMBL" id="AEUV02000002">
    <property type="protein sequence ID" value="EHI74481.1"/>
    <property type="molecule type" value="Genomic_DNA"/>
</dbReference>
<keyword evidence="2" id="KW-0238">DNA-binding</keyword>
<sequence>MTIEKLSKNQDEQRIKIFKALADPARLNIVRLLYQKQDELNCGEIGTLLAISKSAASYHFRTLREAGLTNTRKVGQNKFVKLNQKTFDILLPGFLTSLEAEE</sequence>
<evidence type="ECO:0000256" key="3">
    <source>
        <dbReference type="ARBA" id="ARBA00023163"/>
    </source>
</evidence>
<protein>
    <submittedName>
        <fullName evidence="5">Transcriptional regulator, ArsR family</fullName>
    </submittedName>
</protein>
<evidence type="ECO:0000313" key="6">
    <source>
        <dbReference type="Proteomes" id="UP000004322"/>
    </source>
</evidence>
<dbReference type="SMART" id="SM00418">
    <property type="entry name" value="HTH_ARSR"/>
    <property type="match status" value="1"/>
</dbReference>
<dbReference type="Proteomes" id="UP000004322">
    <property type="component" value="Unassembled WGS sequence"/>
</dbReference>
<dbReference type="InterPro" id="IPR011991">
    <property type="entry name" value="ArsR-like_HTH"/>
</dbReference>
<comment type="caution">
    <text evidence="5">The sequence shown here is derived from an EMBL/GenBank/DDBJ whole genome shotgun (WGS) entry which is preliminary data.</text>
</comment>
<evidence type="ECO:0000256" key="1">
    <source>
        <dbReference type="ARBA" id="ARBA00023015"/>
    </source>
</evidence>